<reference evidence="2" key="1">
    <citation type="submission" date="2016-06" db="EMBL/GenBank/DDBJ databases">
        <authorList>
            <person name="Sutton G."/>
            <person name="Brinkac L."/>
            <person name="Sanka R."/>
            <person name="Adams M."/>
            <person name="Lau E."/>
            <person name="Garcia-Basteiro A."/>
            <person name="Lopez-Varela E."/>
            <person name="Palencia S."/>
        </authorList>
    </citation>
    <scope>NUCLEOTIDE SEQUENCE [LARGE SCALE GENOMIC DNA]</scope>
    <source>
        <strain evidence="2">1245335.1</strain>
    </source>
</reference>
<gene>
    <name evidence="1" type="ORF">A5635_10405</name>
</gene>
<accession>A0A1A3N138</accession>
<comment type="caution">
    <text evidence="1">The sequence shown here is derived from an EMBL/GenBank/DDBJ whole genome shotgun (WGS) entry which is preliminary data.</text>
</comment>
<evidence type="ECO:0000313" key="2">
    <source>
        <dbReference type="Proteomes" id="UP000093819"/>
    </source>
</evidence>
<dbReference type="Proteomes" id="UP000093819">
    <property type="component" value="Unassembled WGS sequence"/>
</dbReference>
<sequence length="111" mass="11032">MVDGANGIRAGLGGAQLHTANPGTGGAASKSSASMVVPSWTVPTADGDFDLAAPMVFEGGAPNGTVTWLSLWSNATGSGVWKGNFELTGDLTFDSNGVITIESFALNGSAA</sequence>
<dbReference type="AlphaFoldDB" id="A0A1A3N138"/>
<organism evidence="1 2">
    <name type="scientific">Mycobacterium asiaticum</name>
    <dbReference type="NCBI Taxonomy" id="1790"/>
    <lineage>
        <taxon>Bacteria</taxon>
        <taxon>Bacillati</taxon>
        <taxon>Actinomycetota</taxon>
        <taxon>Actinomycetes</taxon>
        <taxon>Mycobacteriales</taxon>
        <taxon>Mycobacteriaceae</taxon>
        <taxon>Mycobacterium</taxon>
    </lineage>
</organism>
<name>A0A1A3N138_MYCAS</name>
<dbReference type="EMBL" id="LZLR01000239">
    <property type="protein sequence ID" value="OBK14097.1"/>
    <property type="molecule type" value="Genomic_DNA"/>
</dbReference>
<protein>
    <submittedName>
        <fullName evidence="1">Uncharacterized protein</fullName>
    </submittedName>
</protein>
<proteinExistence type="predicted"/>
<evidence type="ECO:0000313" key="1">
    <source>
        <dbReference type="EMBL" id="OBK14097.1"/>
    </source>
</evidence>